<keyword evidence="1" id="KW-1185">Reference proteome</keyword>
<reference evidence="2" key="1">
    <citation type="submission" date="2022-11" db="UniProtKB">
        <authorList>
            <consortium name="WormBaseParasite"/>
        </authorList>
    </citation>
    <scope>IDENTIFICATION</scope>
</reference>
<accession>A0A914Q137</accession>
<organism evidence="1 2">
    <name type="scientific">Panagrolaimus davidi</name>
    <dbReference type="NCBI Taxonomy" id="227884"/>
    <lineage>
        <taxon>Eukaryota</taxon>
        <taxon>Metazoa</taxon>
        <taxon>Ecdysozoa</taxon>
        <taxon>Nematoda</taxon>
        <taxon>Chromadorea</taxon>
        <taxon>Rhabditida</taxon>
        <taxon>Tylenchina</taxon>
        <taxon>Panagrolaimomorpha</taxon>
        <taxon>Panagrolaimoidea</taxon>
        <taxon>Panagrolaimidae</taxon>
        <taxon>Panagrolaimus</taxon>
    </lineage>
</organism>
<proteinExistence type="predicted"/>
<evidence type="ECO:0000313" key="1">
    <source>
        <dbReference type="Proteomes" id="UP000887578"/>
    </source>
</evidence>
<name>A0A914Q137_9BILA</name>
<protein>
    <submittedName>
        <fullName evidence="2">Uncharacterized protein</fullName>
    </submittedName>
</protein>
<dbReference type="WBParaSite" id="PDA_v2.g24419.t1">
    <property type="protein sequence ID" value="PDA_v2.g24419.t1"/>
    <property type="gene ID" value="PDA_v2.g24419"/>
</dbReference>
<evidence type="ECO:0000313" key="2">
    <source>
        <dbReference type="WBParaSite" id="PDA_v2.g24419.t1"/>
    </source>
</evidence>
<dbReference type="AlphaFoldDB" id="A0A914Q137"/>
<dbReference type="Proteomes" id="UP000887578">
    <property type="component" value="Unplaced"/>
</dbReference>
<sequence>MSVFDFDFIITLENIDASKLECFTLHIISFSYFLLFTRFMDKNPHVEYDLEFNDGSLSTEETKVIEKYVQRIIDAGITKYPPPYITFPGQTQEQSFDLYELLELHYRKTHIS</sequence>